<dbReference type="PANTHER" id="PTHR10151">
    <property type="entry name" value="ECTONUCLEOTIDE PYROPHOSPHATASE/PHOSPHODIESTERASE"/>
    <property type="match status" value="1"/>
</dbReference>
<sequence length="377" mass="40362">MSLSLPGEPADARRLTDVVTQLQAALDGRPSWFAPVRSAIVFVVDGLGARNLSQRAAYARTLVAAGGRRAVARSVFPSTTATALTSLLTGKDAGEHGIVGYRVRVPGTDVVSNQLKGWETDGLDPRAWQRAEPIMERRSAAAARSFVVSRNRYRGTGFTLATMRGADFIGVDDLRERALTAAALADRHPGSLVYLYAPELDTIGHRHGWQSDQWAAGLEAVDAAVRALAGALRPGVGAVVTADHGMVDVPRHRQVLLRAGDPLLDGVRLLGGEPRMLHLYAEHGAAGAVLDAWRDAESARSWVIARDEAIEAGLFGRVAAEVRPRIGDVVVAARAGIAYYDDRVADKAPQRMIGQHGSLTDEERAIPLIRFGALAQL</sequence>
<dbReference type="PANTHER" id="PTHR10151:SF120">
    <property type="entry name" value="BIS(5'-ADENOSYL)-TRIPHOSPHATASE"/>
    <property type="match status" value="1"/>
</dbReference>
<dbReference type="GO" id="GO:0016787">
    <property type="term" value="F:hydrolase activity"/>
    <property type="evidence" value="ECO:0007669"/>
    <property type="project" value="UniProtKB-ARBA"/>
</dbReference>
<dbReference type="RefSeq" id="WP_039399273.1">
    <property type="nucleotide sequence ID" value="NZ_JTDK01000010.1"/>
</dbReference>
<gene>
    <name evidence="1" type="ORF">LK09_11110</name>
</gene>
<keyword evidence="2" id="KW-1185">Reference proteome</keyword>
<dbReference type="Proteomes" id="UP000031030">
    <property type="component" value="Unassembled WGS sequence"/>
</dbReference>
<protein>
    <submittedName>
        <fullName evidence="1">Nucleotide pyrophosphatase</fullName>
    </submittedName>
</protein>
<evidence type="ECO:0000313" key="1">
    <source>
        <dbReference type="EMBL" id="KHK97347.1"/>
    </source>
</evidence>
<dbReference type="SUPFAM" id="SSF53649">
    <property type="entry name" value="Alkaline phosphatase-like"/>
    <property type="match status" value="1"/>
</dbReference>
<reference evidence="1 2" key="1">
    <citation type="submission" date="2014-11" db="EMBL/GenBank/DDBJ databases">
        <title>Genome sequence of Microbacterium mangrovi MUSC 115(T).</title>
        <authorList>
            <person name="Lee L.-H."/>
        </authorList>
    </citation>
    <scope>NUCLEOTIDE SEQUENCE [LARGE SCALE GENOMIC DNA]</scope>
    <source>
        <strain evidence="1 2">MUSC 115</strain>
    </source>
</reference>
<evidence type="ECO:0000313" key="2">
    <source>
        <dbReference type="Proteomes" id="UP000031030"/>
    </source>
</evidence>
<proteinExistence type="predicted"/>
<accession>A0A0B2A724</accession>
<organism evidence="1 2">
    <name type="scientific">Microbacterium mangrovi</name>
    <dbReference type="NCBI Taxonomy" id="1348253"/>
    <lineage>
        <taxon>Bacteria</taxon>
        <taxon>Bacillati</taxon>
        <taxon>Actinomycetota</taxon>
        <taxon>Actinomycetes</taxon>
        <taxon>Micrococcales</taxon>
        <taxon>Microbacteriaceae</taxon>
        <taxon>Microbacterium</taxon>
    </lineage>
</organism>
<dbReference type="InterPro" id="IPR017850">
    <property type="entry name" value="Alkaline_phosphatase_core_sf"/>
</dbReference>
<dbReference type="STRING" id="1348253.LK09_11110"/>
<dbReference type="AlphaFoldDB" id="A0A0B2A724"/>
<dbReference type="InterPro" id="IPR002591">
    <property type="entry name" value="Phosphodiest/P_Trfase"/>
</dbReference>
<dbReference type="Pfam" id="PF01663">
    <property type="entry name" value="Phosphodiest"/>
    <property type="match status" value="1"/>
</dbReference>
<comment type="caution">
    <text evidence="1">The sequence shown here is derived from an EMBL/GenBank/DDBJ whole genome shotgun (WGS) entry which is preliminary data.</text>
</comment>
<dbReference type="EMBL" id="JTDK01000010">
    <property type="protein sequence ID" value="KHK97347.1"/>
    <property type="molecule type" value="Genomic_DNA"/>
</dbReference>
<dbReference type="OrthoDB" id="9779267at2"/>
<dbReference type="Gene3D" id="3.40.720.10">
    <property type="entry name" value="Alkaline Phosphatase, subunit A"/>
    <property type="match status" value="1"/>
</dbReference>
<name>A0A0B2A724_9MICO</name>